<dbReference type="Proteomes" id="UP001459277">
    <property type="component" value="Unassembled WGS sequence"/>
</dbReference>
<organism evidence="1 2">
    <name type="scientific">Lithocarpus litseifolius</name>
    <dbReference type="NCBI Taxonomy" id="425828"/>
    <lineage>
        <taxon>Eukaryota</taxon>
        <taxon>Viridiplantae</taxon>
        <taxon>Streptophyta</taxon>
        <taxon>Embryophyta</taxon>
        <taxon>Tracheophyta</taxon>
        <taxon>Spermatophyta</taxon>
        <taxon>Magnoliopsida</taxon>
        <taxon>eudicotyledons</taxon>
        <taxon>Gunneridae</taxon>
        <taxon>Pentapetalae</taxon>
        <taxon>rosids</taxon>
        <taxon>fabids</taxon>
        <taxon>Fagales</taxon>
        <taxon>Fagaceae</taxon>
        <taxon>Lithocarpus</taxon>
    </lineage>
</organism>
<sequence>CRIKFDYEYFGDIVCFDTTYQKKKKNEEEEEEGEGEEEASSSIASLIYGVQVASNEFRNVNLSRVCRSGNLLAYLLAKYALDINDFSAWIEESPCFLQQALLHDVSSVLIS</sequence>
<feature type="non-terminal residue" evidence="1">
    <location>
        <position position="1"/>
    </location>
</feature>
<dbReference type="EMBL" id="JAZDWU010000012">
    <property type="protein sequence ID" value="KAK9984957.1"/>
    <property type="molecule type" value="Genomic_DNA"/>
</dbReference>
<dbReference type="AlphaFoldDB" id="A0AAW2BGS3"/>
<accession>A0AAW2BGS3</accession>
<keyword evidence="2" id="KW-1185">Reference proteome</keyword>
<name>A0AAW2BGS3_9ROSI</name>
<comment type="caution">
    <text evidence="1">The sequence shown here is derived from an EMBL/GenBank/DDBJ whole genome shotgun (WGS) entry which is preliminary data.</text>
</comment>
<protein>
    <submittedName>
        <fullName evidence="1">Uncharacterized protein</fullName>
    </submittedName>
</protein>
<evidence type="ECO:0000313" key="2">
    <source>
        <dbReference type="Proteomes" id="UP001459277"/>
    </source>
</evidence>
<evidence type="ECO:0000313" key="1">
    <source>
        <dbReference type="EMBL" id="KAK9984957.1"/>
    </source>
</evidence>
<reference evidence="1 2" key="1">
    <citation type="submission" date="2024-01" db="EMBL/GenBank/DDBJ databases">
        <title>A telomere-to-telomere, gap-free genome of sweet tea (Lithocarpus litseifolius).</title>
        <authorList>
            <person name="Zhou J."/>
        </authorList>
    </citation>
    <scope>NUCLEOTIDE SEQUENCE [LARGE SCALE GENOMIC DNA]</scope>
    <source>
        <strain evidence="1">Zhou-2022a</strain>
        <tissue evidence="1">Leaf</tissue>
    </source>
</reference>
<gene>
    <name evidence="1" type="ORF">SO802_034482</name>
</gene>
<proteinExistence type="predicted"/>